<evidence type="ECO:0000256" key="2">
    <source>
        <dbReference type="ARBA" id="ARBA00022676"/>
    </source>
</evidence>
<dbReference type="GO" id="GO:0080043">
    <property type="term" value="F:quercetin 3-O-glucosyltransferase activity"/>
    <property type="evidence" value="ECO:0007669"/>
    <property type="project" value="TreeGrafter"/>
</dbReference>
<dbReference type="Proteomes" id="UP001457282">
    <property type="component" value="Unassembled WGS sequence"/>
</dbReference>
<evidence type="ECO:0000256" key="3">
    <source>
        <dbReference type="ARBA" id="ARBA00022679"/>
    </source>
</evidence>
<organism evidence="4 5">
    <name type="scientific">Rubus argutus</name>
    <name type="common">Southern blackberry</name>
    <dbReference type="NCBI Taxonomy" id="59490"/>
    <lineage>
        <taxon>Eukaryota</taxon>
        <taxon>Viridiplantae</taxon>
        <taxon>Streptophyta</taxon>
        <taxon>Embryophyta</taxon>
        <taxon>Tracheophyta</taxon>
        <taxon>Spermatophyta</taxon>
        <taxon>Magnoliopsida</taxon>
        <taxon>eudicotyledons</taxon>
        <taxon>Gunneridae</taxon>
        <taxon>Pentapetalae</taxon>
        <taxon>rosids</taxon>
        <taxon>fabids</taxon>
        <taxon>Rosales</taxon>
        <taxon>Rosaceae</taxon>
        <taxon>Rosoideae</taxon>
        <taxon>Rosoideae incertae sedis</taxon>
        <taxon>Rubus</taxon>
    </lineage>
</organism>
<dbReference type="EMBL" id="JBEDUW010000003">
    <property type="protein sequence ID" value="KAK9940206.1"/>
    <property type="molecule type" value="Genomic_DNA"/>
</dbReference>
<dbReference type="AlphaFoldDB" id="A0AAW1XUT8"/>
<dbReference type="SUPFAM" id="SSF53756">
    <property type="entry name" value="UDP-Glycosyltransferase/glycogen phosphorylase"/>
    <property type="match status" value="1"/>
</dbReference>
<dbReference type="Pfam" id="PF00201">
    <property type="entry name" value="UDPGT"/>
    <property type="match status" value="1"/>
</dbReference>
<evidence type="ECO:0000313" key="4">
    <source>
        <dbReference type="EMBL" id="KAK9940206.1"/>
    </source>
</evidence>
<dbReference type="PANTHER" id="PTHR11926">
    <property type="entry name" value="GLUCOSYL/GLUCURONOSYL TRANSFERASES"/>
    <property type="match status" value="1"/>
</dbReference>
<reference evidence="4 5" key="1">
    <citation type="journal article" date="2023" name="G3 (Bethesda)">
        <title>A chromosome-length genome assembly and annotation of blackberry (Rubus argutus, cv. 'Hillquist').</title>
        <authorList>
            <person name="Bruna T."/>
            <person name="Aryal R."/>
            <person name="Dudchenko O."/>
            <person name="Sargent D.J."/>
            <person name="Mead D."/>
            <person name="Buti M."/>
            <person name="Cavallini A."/>
            <person name="Hytonen T."/>
            <person name="Andres J."/>
            <person name="Pham M."/>
            <person name="Weisz D."/>
            <person name="Mascagni F."/>
            <person name="Usai G."/>
            <person name="Natali L."/>
            <person name="Bassil N."/>
            <person name="Fernandez G.E."/>
            <person name="Lomsadze A."/>
            <person name="Armour M."/>
            <person name="Olukolu B."/>
            <person name="Poorten T."/>
            <person name="Britton C."/>
            <person name="Davik J."/>
            <person name="Ashrafi H."/>
            <person name="Aiden E.L."/>
            <person name="Borodovsky M."/>
            <person name="Worthington M."/>
        </authorList>
    </citation>
    <scope>NUCLEOTIDE SEQUENCE [LARGE SCALE GENOMIC DNA]</scope>
    <source>
        <strain evidence="4">PI 553951</strain>
    </source>
</reference>
<dbReference type="Gene3D" id="3.40.50.2000">
    <property type="entry name" value="Glycogen Phosphorylase B"/>
    <property type="match status" value="3"/>
</dbReference>
<comment type="similarity">
    <text evidence="1">Belongs to the UDP-glycosyltransferase family.</text>
</comment>
<protein>
    <recommendedName>
        <fullName evidence="6">Glycosyltransferase</fullName>
    </recommendedName>
</protein>
<dbReference type="GO" id="GO:0080044">
    <property type="term" value="F:quercetin 7-O-glucosyltransferase activity"/>
    <property type="evidence" value="ECO:0007669"/>
    <property type="project" value="TreeGrafter"/>
</dbReference>
<dbReference type="InterPro" id="IPR002213">
    <property type="entry name" value="UDP_glucos_trans"/>
</dbReference>
<dbReference type="PANTHER" id="PTHR11926:SF1540">
    <property type="entry name" value="GLYCOSYLTRANSFERASE"/>
    <property type="match status" value="1"/>
</dbReference>
<comment type="caution">
    <text evidence="4">The sequence shown here is derived from an EMBL/GenBank/DDBJ whole genome shotgun (WGS) entry which is preliminary data.</text>
</comment>
<sequence length="403" mass="45485">MEMDQKRAYKAHCVVVCFPTQGHINPMLQFSKRLERNGLKVTLVTTQSFHKRLSSLSTSITIETISDGYDEGGWAQAESLEIYLDSFCDIGSKTLSGLIEKLSDSGHRVDCIIYDSFMPWPLDVARRFGIVGAVFFTQSCAVDNIYYSVQQGMLKVPLSTYESEILLPGVRVPLRASDMPSFVSVPGEYPAFSNMVVDQFSNVEKADWILCNTFYELEVEEVDWMTKFCPWRTIGPTIPSMYLDKRHEDDNEYGSSLFKSNSDACMKWLRERPRGSVAYVSFGSLAELGAEQMEELGWGLKKSNNYFLWVVLAHDAVGCFVTHCGWNSTLEALSLGVPMVAVPQWTDQCTNAKYIMDVWKMGIRAQADEKGIVRQEEIENCAVDEGGSSDRNIDEFITKLVQH</sequence>
<keyword evidence="2" id="KW-0328">Glycosyltransferase</keyword>
<keyword evidence="5" id="KW-1185">Reference proteome</keyword>
<evidence type="ECO:0008006" key="6">
    <source>
        <dbReference type="Google" id="ProtNLM"/>
    </source>
</evidence>
<proteinExistence type="inferred from homology"/>
<dbReference type="CDD" id="cd03784">
    <property type="entry name" value="GT1_Gtf-like"/>
    <property type="match status" value="1"/>
</dbReference>
<evidence type="ECO:0000313" key="5">
    <source>
        <dbReference type="Proteomes" id="UP001457282"/>
    </source>
</evidence>
<name>A0AAW1XUT8_RUBAR</name>
<gene>
    <name evidence="4" type="ORF">M0R45_016877</name>
</gene>
<accession>A0AAW1XUT8</accession>
<keyword evidence="3" id="KW-0808">Transferase</keyword>
<evidence type="ECO:0000256" key="1">
    <source>
        <dbReference type="ARBA" id="ARBA00009995"/>
    </source>
</evidence>
<dbReference type="FunFam" id="3.40.50.2000:FF:000057">
    <property type="entry name" value="Glycosyltransferase"/>
    <property type="match status" value="1"/>
</dbReference>